<dbReference type="Pfam" id="PF08447">
    <property type="entry name" value="PAS_3"/>
    <property type="match status" value="1"/>
</dbReference>
<reference evidence="8 9" key="1">
    <citation type="submission" date="2016-10" db="EMBL/GenBank/DDBJ databases">
        <authorList>
            <person name="de Groot N.N."/>
        </authorList>
    </citation>
    <scope>NUCLEOTIDE SEQUENCE [LARGE SCALE GENOMIC DNA]</scope>
    <source>
        <strain evidence="8 9">DSM 18438</strain>
    </source>
</reference>
<feature type="domain" description="Methyl-accepting transducer" evidence="6">
    <location>
        <begin position="248"/>
        <end position="484"/>
    </location>
</feature>
<feature type="transmembrane region" description="Helical" evidence="5">
    <location>
        <begin position="145"/>
        <end position="168"/>
    </location>
</feature>
<organism evidence="8 9">
    <name type="scientific">Marinospirillum celere</name>
    <dbReference type="NCBI Taxonomy" id="1122252"/>
    <lineage>
        <taxon>Bacteria</taxon>
        <taxon>Pseudomonadati</taxon>
        <taxon>Pseudomonadota</taxon>
        <taxon>Gammaproteobacteria</taxon>
        <taxon>Oceanospirillales</taxon>
        <taxon>Oceanospirillaceae</taxon>
        <taxon>Marinospirillum</taxon>
    </lineage>
</organism>
<feature type="domain" description="PAS" evidence="7">
    <location>
        <begin position="25"/>
        <end position="60"/>
    </location>
</feature>
<dbReference type="PANTHER" id="PTHR32089">
    <property type="entry name" value="METHYL-ACCEPTING CHEMOTAXIS PROTEIN MCPB"/>
    <property type="match status" value="1"/>
</dbReference>
<dbReference type="PRINTS" id="PR00260">
    <property type="entry name" value="CHEMTRNSDUCR"/>
</dbReference>
<keyword evidence="2 4" id="KW-0807">Transducer</keyword>
<accession>A0A1I1ID23</accession>
<evidence type="ECO:0000259" key="7">
    <source>
        <dbReference type="PROSITE" id="PS50112"/>
    </source>
</evidence>
<sequence>MKTNLPVTDKEVSLSAGDRLVSTTDLKGITQYANEDFQRISGFSAEELVGKNHNKVRHPEMPPLAFADLWARLKKGESWMGVVKNRCKNGDFYWVDAYVSPIFDGEKHVGYQSVRVKAGNKLVERAQETYAAINSGKQKAPKPRWSVYGVLLGLMLAQILSTLLILYLVDSRTFAGFLVGSAGLALLGAAAWFLNPLKNVYGKALNIIDNSVAQQVYSGNMSEFGALDLALRMQEAQLRTVIGRVEDATLTLNEVASSTDAAMHDAEQGVREQENHIDHLAGMAEQLAGSIHELETNMQGIKTASDEMHQQTQRGQTSVEESVGSVRRMANRFELAVDSIETLRDDAEAISKSIGAITDIADQTNLLALNAAIEAARAGESGRGFAVVADAVRQLASSTQEVTETITGRIEAIRKNISIAVEQVLASREDSQMTVDQIETAGSVLSSLTQAADEVLAASQRVAAALEQQVTASDSVVSSLAQVRDLAHKTRDKAEDTSKSADNLTLQVHQMHSLARAFGRR</sequence>
<dbReference type="CDD" id="cd00130">
    <property type="entry name" value="PAS"/>
    <property type="match status" value="1"/>
</dbReference>
<dbReference type="STRING" id="1122252.SAMN05660443_2190"/>
<evidence type="ECO:0000256" key="3">
    <source>
        <dbReference type="ARBA" id="ARBA00029447"/>
    </source>
</evidence>
<comment type="subcellular location">
    <subcellularLocation>
        <location evidence="1">Membrane</location>
    </subcellularLocation>
</comment>
<dbReference type="Proteomes" id="UP000199058">
    <property type="component" value="Unassembled WGS sequence"/>
</dbReference>
<evidence type="ECO:0000259" key="6">
    <source>
        <dbReference type="PROSITE" id="PS50111"/>
    </source>
</evidence>
<protein>
    <submittedName>
        <fullName evidence="8">Methyl-accepting chemotaxis sensory transducer with Pas/Pac sensor</fullName>
    </submittedName>
</protein>
<dbReference type="PROSITE" id="PS50111">
    <property type="entry name" value="CHEMOTAXIS_TRANSDUC_2"/>
    <property type="match status" value="1"/>
</dbReference>
<dbReference type="EMBL" id="FOLH01000004">
    <property type="protein sequence ID" value="SFC31130.1"/>
    <property type="molecule type" value="Genomic_DNA"/>
</dbReference>
<dbReference type="OrthoDB" id="5675566at2"/>
<dbReference type="NCBIfam" id="TIGR00229">
    <property type="entry name" value="sensory_box"/>
    <property type="match status" value="1"/>
</dbReference>
<dbReference type="AlphaFoldDB" id="A0A1I1ID23"/>
<dbReference type="SMART" id="SM00283">
    <property type="entry name" value="MA"/>
    <property type="match status" value="1"/>
</dbReference>
<dbReference type="InterPro" id="IPR000014">
    <property type="entry name" value="PAS"/>
</dbReference>
<evidence type="ECO:0000256" key="4">
    <source>
        <dbReference type="PROSITE-ProRule" id="PRU00284"/>
    </source>
</evidence>
<dbReference type="Gene3D" id="1.10.287.950">
    <property type="entry name" value="Methyl-accepting chemotaxis protein"/>
    <property type="match status" value="1"/>
</dbReference>
<dbReference type="InterPro" id="IPR004090">
    <property type="entry name" value="Chemotax_Me-accpt_rcpt"/>
</dbReference>
<dbReference type="GO" id="GO:0006935">
    <property type="term" value="P:chemotaxis"/>
    <property type="evidence" value="ECO:0007669"/>
    <property type="project" value="InterPro"/>
</dbReference>
<evidence type="ECO:0000256" key="1">
    <source>
        <dbReference type="ARBA" id="ARBA00004370"/>
    </source>
</evidence>
<dbReference type="RefSeq" id="WP_091963354.1">
    <property type="nucleotide sequence ID" value="NZ_FOLH01000004.1"/>
</dbReference>
<dbReference type="InterPro" id="IPR004089">
    <property type="entry name" value="MCPsignal_dom"/>
</dbReference>
<dbReference type="PANTHER" id="PTHR32089:SF74">
    <property type="entry name" value="METHYL-ACCEPTING CHEMOTAXIS PROTEIN AER"/>
    <property type="match status" value="1"/>
</dbReference>
<comment type="similarity">
    <text evidence="3">Belongs to the methyl-accepting chemotaxis (MCP) protein family.</text>
</comment>
<dbReference type="InterPro" id="IPR035965">
    <property type="entry name" value="PAS-like_dom_sf"/>
</dbReference>
<dbReference type="PROSITE" id="PS50112">
    <property type="entry name" value="PAS"/>
    <property type="match status" value="1"/>
</dbReference>
<dbReference type="Gene3D" id="3.30.450.20">
    <property type="entry name" value="PAS domain"/>
    <property type="match status" value="1"/>
</dbReference>
<keyword evidence="5" id="KW-1133">Transmembrane helix</keyword>
<evidence type="ECO:0000313" key="8">
    <source>
        <dbReference type="EMBL" id="SFC31130.1"/>
    </source>
</evidence>
<dbReference type="SUPFAM" id="SSF55785">
    <property type="entry name" value="PYP-like sensor domain (PAS domain)"/>
    <property type="match status" value="1"/>
</dbReference>
<keyword evidence="9" id="KW-1185">Reference proteome</keyword>
<gene>
    <name evidence="8" type="ORF">SAMN05660443_2190</name>
</gene>
<evidence type="ECO:0000256" key="5">
    <source>
        <dbReference type="SAM" id="Phobius"/>
    </source>
</evidence>
<dbReference type="GO" id="GO:0004888">
    <property type="term" value="F:transmembrane signaling receptor activity"/>
    <property type="evidence" value="ECO:0007669"/>
    <property type="project" value="InterPro"/>
</dbReference>
<dbReference type="Pfam" id="PF00015">
    <property type="entry name" value="MCPsignal"/>
    <property type="match status" value="1"/>
</dbReference>
<feature type="transmembrane region" description="Helical" evidence="5">
    <location>
        <begin position="174"/>
        <end position="194"/>
    </location>
</feature>
<keyword evidence="5" id="KW-0812">Transmembrane</keyword>
<dbReference type="GO" id="GO:0016020">
    <property type="term" value="C:membrane"/>
    <property type="evidence" value="ECO:0007669"/>
    <property type="project" value="UniProtKB-SubCell"/>
</dbReference>
<name>A0A1I1ID23_9GAMM</name>
<proteinExistence type="inferred from homology"/>
<evidence type="ECO:0000256" key="2">
    <source>
        <dbReference type="ARBA" id="ARBA00023224"/>
    </source>
</evidence>
<dbReference type="GO" id="GO:0007165">
    <property type="term" value="P:signal transduction"/>
    <property type="evidence" value="ECO:0007669"/>
    <property type="project" value="UniProtKB-KW"/>
</dbReference>
<dbReference type="InterPro" id="IPR013655">
    <property type="entry name" value="PAS_fold_3"/>
</dbReference>
<evidence type="ECO:0000313" key="9">
    <source>
        <dbReference type="Proteomes" id="UP000199058"/>
    </source>
</evidence>
<keyword evidence="5" id="KW-0472">Membrane</keyword>
<dbReference type="SUPFAM" id="SSF58104">
    <property type="entry name" value="Methyl-accepting chemotaxis protein (MCP) signaling domain"/>
    <property type="match status" value="1"/>
</dbReference>